<accession>A0A956NGN2</accession>
<name>A0A956NGN2_UNCEI</name>
<reference evidence="2" key="2">
    <citation type="journal article" date="2021" name="Microbiome">
        <title>Successional dynamics and alternative stable states in a saline activated sludge microbial community over 9 years.</title>
        <authorList>
            <person name="Wang Y."/>
            <person name="Ye J."/>
            <person name="Ju F."/>
            <person name="Liu L."/>
            <person name="Boyd J.A."/>
            <person name="Deng Y."/>
            <person name="Parks D.H."/>
            <person name="Jiang X."/>
            <person name="Yin X."/>
            <person name="Woodcroft B.J."/>
            <person name="Tyson G.W."/>
            <person name="Hugenholtz P."/>
            <person name="Polz M.F."/>
            <person name="Zhang T."/>
        </authorList>
    </citation>
    <scope>NUCLEOTIDE SEQUENCE</scope>
    <source>
        <strain evidence="2">HKST-UBA02</strain>
    </source>
</reference>
<dbReference type="InterPro" id="IPR025965">
    <property type="entry name" value="FlgD/Vpr_Ig-like"/>
</dbReference>
<feature type="non-terminal residue" evidence="2">
    <location>
        <position position="1"/>
    </location>
</feature>
<evidence type="ECO:0000313" key="2">
    <source>
        <dbReference type="EMBL" id="MCA9757065.1"/>
    </source>
</evidence>
<organism evidence="2 3">
    <name type="scientific">Eiseniibacteriota bacterium</name>
    <dbReference type="NCBI Taxonomy" id="2212470"/>
    <lineage>
        <taxon>Bacteria</taxon>
        <taxon>Candidatus Eiseniibacteriota</taxon>
    </lineage>
</organism>
<dbReference type="EMBL" id="JAGQHS010000079">
    <property type="protein sequence ID" value="MCA9757065.1"/>
    <property type="molecule type" value="Genomic_DNA"/>
</dbReference>
<gene>
    <name evidence="2" type="ORF">KDA27_14770</name>
</gene>
<dbReference type="Proteomes" id="UP000739538">
    <property type="component" value="Unassembled WGS sequence"/>
</dbReference>
<sequence length="185" mass="19499">CWAVVSIAIVSIATVTTTTPGRADGDYVMAWSSLGAGGVVGSAGGEYELSGAVGQPTTSGPIAFGEYELRAGFWVLPQSGTSSLPSPGSAIPDRFDLSSPSPNPFHDTTSFAIDVPRTERLSLRIFSVDGREVRRLFDMPASAGQVRASWNGTDETGTPVPVGVYFARATLGSEERTTRIVRLTR</sequence>
<comment type="caution">
    <text evidence="2">The sequence shown here is derived from an EMBL/GenBank/DDBJ whole genome shotgun (WGS) entry which is preliminary data.</text>
</comment>
<dbReference type="Gene3D" id="2.60.40.4070">
    <property type="match status" value="1"/>
</dbReference>
<feature type="domain" description="FlgD/Vpr Ig-like" evidence="1">
    <location>
        <begin position="110"/>
        <end position="170"/>
    </location>
</feature>
<reference evidence="2" key="1">
    <citation type="submission" date="2020-04" db="EMBL/GenBank/DDBJ databases">
        <authorList>
            <person name="Zhang T."/>
        </authorList>
    </citation>
    <scope>NUCLEOTIDE SEQUENCE</scope>
    <source>
        <strain evidence="2">HKST-UBA02</strain>
    </source>
</reference>
<dbReference type="NCBIfam" id="TIGR04183">
    <property type="entry name" value="Por_Secre_tail"/>
    <property type="match status" value="1"/>
</dbReference>
<dbReference type="AlphaFoldDB" id="A0A956NGN2"/>
<protein>
    <submittedName>
        <fullName evidence="2">T9SS type A sorting domain-containing protein</fullName>
    </submittedName>
</protein>
<dbReference type="Pfam" id="PF13860">
    <property type="entry name" value="FlgD_ig"/>
    <property type="match status" value="1"/>
</dbReference>
<evidence type="ECO:0000313" key="3">
    <source>
        <dbReference type="Proteomes" id="UP000739538"/>
    </source>
</evidence>
<proteinExistence type="predicted"/>
<evidence type="ECO:0000259" key="1">
    <source>
        <dbReference type="Pfam" id="PF13860"/>
    </source>
</evidence>
<dbReference type="InterPro" id="IPR026444">
    <property type="entry name" value="Secre_tail"/>
</dbReference>